<gene>
    <name evidence="4" type="ORF">BDV25DRAFT_135015</name>
</gene>
<dbReference type="PANTHER" id="PTHR43283">
    <property type="entry name" value="BETA-LACTAMASE-RELATED"/>
    <property type="match status" value="1"/>
</dbReference>
<organism evidence="4 5">
    <name type="scientific">Aspergillus avenaceus</name>
    <dbReference type="NCBI Taxonomy" id="36643"/>
    <lineage>
        <taxon>Eukaryota</taxon>
        <taxon>Fungi</taxon>
        <taxon>Dikarya</taxon>
        <taxon>Ascomycota</taxon>
        <taxon>Pezizomycotina</taxon>
        <taxon>Eurotiomycetes</taxon>
        <taxon>Eurotiomycetidae</taxon>
        <taxon>Eurotiales</taxon>
        <taxon>Aspergillaceae</taxon>
        <taxon>Aspergillus</taxon>
        <taxon>Aspergillus subgen. Circumdati</taxon>
    </lineage>
</organism>
<keyword evidence="5" id="KW-1185">Reference proteome</keyword>
<dbReference type="InterPro" id="IPR012338">
    <property type="entry name" value="Beta-lactam/transpept-like"/>
</dbReference>
<dbReference type="InterPro" id="IPR050789">
    <property type="entry name" value="Diverse_Enzym_Activities"/>
</dbReference>
<comment type="similarity">
    <text evidence="1">Belongs to the class-A beta-lactamase family.</text>
</comment>
<evidence type="ECO:0000313" key="4">
    <source>
        <dbReference type="EMBL" id="KAE8155268.1"/>
    </source>
</evidence>
<dbReference type="Gene3D" id="3.40.710.10">
    <property type="entry name" value="DD-peptidase/beta-lactamase superfamily"/>
    <property type="match status" value="1"/>
</dbReference>
<dbReference type="PANTHER" id="PTHR43283:SF17">
    <property type="entry name" value="(LOVD), PUTATIVE (AFU_ORTHOLOGUE AFUA_5G00920)-RELATED"/>
    <property type="match status" value="1"/>
</dbReference>
<evidence type="ECO:0000256" key="2">
    <source>
        <dbReference type="ARBA" id="ARBA00022801"/>
    </source>
</evidence>
<keyword evidence="2" id="KW-0378">Hydrolase</keyword>
<accession>A0A5N6U9I6</accession>
<dbReference type="InterPro" id="IPR001466">
    <property type="entry name" value="Beta-lactam-related"/>
</dbReference>
<evidence type="ECO:0000256" key="1">
    <source>
        <dbReference type="ARBA" id="ARBA00009009"/>
    </source>
</evidence>
<name>A0A5N6U9I6_ASPAV</name>
<dbReference type="Proteomes" id="UP000325780">
    <property type="component" value="Unassembled WGS sequence"/>
</dbReference>
<dbReference type="AlphaFoldDB" id="A0A5N6U9I6"/>
<sequence length="402" mass="44236">MSDSDVQAFFGESVLPADANASSYLTLAAADKAGTFIRRDYEKPPSKGFASPVENPDAVYWIASCTKLLTSIAVLQNVDKGLLQLDKDISSILPEWKAPMILKGFSNSDEPILKPAKNCITLRHLLTHTSGMGYPFFNPLIGKFQSALGNGPFFRDTIADTFPTILLREPGSRWEYSPALEWAGQMVERVNGMKLGEYFQRNIFDPLGIKNITFHLTDDMRARLVPTWFRSNGGLVPGQFPIPDPIKDAFGGGGLYSTATDFLTVLHSLLQDDCPLLSKRGIDSLFTPQIDSDMLSKYAVHEADPRSRAVVLGSLPPDTKISWGFGGLVTISDTPSGRKSHSLHWSGMPNCFWWVDRQSEICGLLLAQVLPAGDKQTVDLLTAFEDLVYSMNTGHSSSERPL</sequence>
<protein>
    <submittedName>
        <fullName evidence="4">Beta-lactamase/transpeptidase-like protein</fullName>
    </submittedName>
</protein>
<proteinExistence type="inferred from homology"/>
<feature type="domain" description="Beta-lactamase-related" evidence="3">
    <location>
        <begin position="55"/>
        <end position="372"/>
    </location>
</feature>
<evidence type="ECO:0000313" key="5">
    <source>
        <dbReference type="Proteomes" id="UP000325780"/>
    </source>
</evidence>
<dbReference type="EMBL" id="ML742023">
    <property type="protein sequence ID" value="KAE8155268.1"/>
    <property type="molecule type" value="Genomic_DNA"/>
</dbReference>
<dbReference type="OrthoDB" id="428260at2759"/>
<reference evidence="4 5" key="1">
    <citation type="submission" date="2019-04" db="EMBL/GenBank/DDBJ databases">
        <title>Friends and foes A comparative genomics study of 23 Aspergillus species from section Flavi.</title>
        <authorList>
            <consortium name="DOE Joint Genome Institute"/>
            <person name="Kjaerbolling I."/>
            <person name="Vesth T."/>
            <person name="Frisvad J.C."/>
            <person name="Nybo J.L."/>
            <person name="Theobald S."/>
            <person name="Kildgaard S."/>
            <person name="Isbrandt T."/>
            <person name="Kuo A."/>
            <person name="Sato A."/>
            <person name="Lyhne E.K."/>
            <person name="Kogle M.E."/>
            <person name="Wiebenga A."/>
            <person name="Kun R.S."/>
            <person name="Lubbers R.J."/>
            <person name="Makela M.R."/>
            <person name="Barry K."/>
            <person name="Chovatia M."/>
            <person name="Clum A."/>
            <person name="Daum C."/>
            <person name="Haridas S."/>
            <person name="He G."/>
            <person name="LaButti K."/>
            <person name="Lipzen A."/>
            <person name="Mondo S."/>
            <person name="Riley R."/>
            <person name="Salamov A."/>
            <person name="Simmons B.A."/>
            <person name="Magnuson J.K."/>
            <person name="Henrissat B."/>
            <person name="Mortensen U.H."/>
            <person name="Larsen T.O."/>
            <person name="Devries R.P."/>
            <person name="Grigoriev I.V."/>
            <person name="Machida M."/>
            <person name="Baker S.E."/>
            <person name="Andersen M.R."/>
        </authorList>
    </citation>
    <scope>NUCLEOTIDE SEQUENCE [LARGE SCALE GENOMIC DNA]</scope>
    <source>
        <strain evidence="4 5">IBT 18842</strain>
    </source>
</reference>
<dbReference type="GO" id="GO:0016787">
    <property type="term" value="F:hydrolase activity"/>
    <property type="evidence" value="ECO:0007669"/>
    <property type="project" value="UniProtKB-KW"/>
</dbReference>
<evidence type="ECO:0000259" key="3">
    <source>
        <dbReference type="Pfam" id="PF00144"/>
    </source>
</evidence>
<dbReference type="SUPFAM" id="SSF56601">
    <property type="entry name" value="beta-lactamase/transpeptidase-like"/>
    <property type="match status" value="1"/>
</dbReference>
<dbReference type="Pfam" id="PF00144">
    <property type="entry name" value="Beta-lactamase"/>
    <property type="match status" value="1"/>
</dbReference>